<evidence type="ECO:0000256" key="5">
    <source>
        <dbReference type="ARBA" id="ARBA00022729"/>
    </source>
</evidence>
<dbReference type="InterPro" id="IPR054463">
    <property type="entry name" value="PexRD54_WY"/>
</dbReference>
<reference evidence="9" key="1">
    <citation type="submission" date="2017-03" db="EMBL/GenBank/DDBJ databases">
        <title>Phytopthora megakarya and P. palmivora, two closely related causual agents of cacao black pod achieved similar genome size and gene model numbers by different mechanisms.</title>
        <authorList>
            <person name="Ali S."/>
            <person name="Shao J."/>
            <person name="Larry D.J."/>
            <person name="Kronmiller B."/>
            <person name="Shen D."/>
            <person name="Strem M.D."/>
            <person name="Melnick R.L."/>
            <person name="Guiltinan M.J."/>
            <person name="Tyler B.M."/>
            <person name="Meinhardt L.W."/>
            <person name="Bailey B.A."/>
        </authorList>
    </citation>
    <scope>NUCLEOTIDE SEQUENCE [LARGE SCALE GENOMIC DNA]</scope>
    <source>
        <strain evidence="9">zdho120</strain>
    </source>
</reference>
<dbReference type="Pfam" id="PF22748">
    <property type="entry name" value="PexRD54_WY"/>
    <property type="match status" value="1"/>
</dbReference>
<evidence type="ECO:0000256" key="6">
    <source>
        <dbReference type="ARBA" id="ARBA00023026"/>
    </source>
</evidence>
<evidence type="ECO:0000313" key="9">
    <source>
        <dbReference type="Proteomes" id="UP000198211"/>
    </source>
</evidence>
<evidence type="ECO:0000256" key="4">
    <source>
        <dbReference type="ARBA" id="ARBA00022525"/>
    </source>
</evidence>
<comment type="similarity">
    <text evidence="3">Belongs to the RxLR effector family.</text>
</comment>
<feature type="domain" description="RxLR effector PexRD54 WY" evidence="7">
    <location>
        <begin position="4"/>
        <end position="47"/>
    </location>
</feature>
<keyword evidence="9" id="KW-1185">Reference proteome</keyword>
<evidence type="ECO:0000256" key="3">
    <source>
        <dbReference type="ARBA" id="ARBA00010400"/>
    </source>
</evidence>
<dbReference type="AlphaFoldDB" id="A0A225V5J4"/>
<evidence type="ECO:0000313" key="8">
    <source>
        <dbReference type="EMBL" id="OWZ01176.1"/>
    </source>
</evidence>
<dbReference type="GO" id="GO:0005576">
    <property type="term" value="C:extracellular region"/>
    <property type="evidence" value="ECO:0007669"/>
    <property type="project" value="UniProtKB-SubCell"/>
</dbReference>
<organism evidence="8 9">
    <name type="scientific">Phytophthora megakarya</name>
    <dbReference type="NCBI Taxonomy" id="4795"/>
    <lineage>
        <taxon>Eukaryota</taxon>
        <taxon>Sar</taxon>
        <taxon>Stramenopiles</taxon>
        <taxon>Oomycota</taxon>
        <taxon>Peronosporomycetes</taxon>
        <taxon>Peronosporales</taxon>
        <taxon>Peronosporaceae</taxon>
        <taxon>Phytophthora</taxon>
    </lineage>
</organism>
<keyword evidence="4" id="KW-0964">Secreted</keyword>
<evidence type="ECO:0000256" key="1">
    <source>
        <dbReference type="ARBA" id="ARBA00004340"/>
    </source>
</evidence>
<dbReference type="OrthoDB" id="112923at2759"/>
<protein>
    <submittedName>
        <fullName evidence="8">Avirulence (Avh) protein</fullName>
    </submittedName>
</protein>
<dbReference type="Proteomes" id="UP000198211">
    <property type="component" value="Unassembled WGS sequence"/>
</dbReference>
<keyword evidence="5" id="KW-0732">Signal</keyword>
<gene>
    <name evidence="8" type="ORF">PHMEG_00027494</name>
</gene>
<accession>A0A225V5J4</accession>
<keyword evidence="6" id="KW-0843">Virulence</keyword>
<evidence type="ECO:0000256" key="2">
    <source>
        <dbReference type="ARBA" id="ARBA00004613"/>
    </source>
</evidence>
<comment type="caution">
    <text evidence="8">The sequence shown here is derived from an EMBL/GenBank/DDBJ whole genome shotgun (WGS) entry which is preliminary data.</text>
</comment>
<name>A0A225V5J4_9STRA</name>
<dbReference type="GO" id="GO:0043657">
    <property type="term" value="C:host cell"/>
    <property type="evidence" value="ECO:0007669"/>
    <property type="project" value="UniProtKB-SubCell"/>
</dbReference>
<sequence length="103" mass="12038">METEQLKMWLSSGKTVDDVFNLLRLDNVVIVYRFRDEILFETWVSYIDTFIKANPDKMDAIFSSLESRLMDKPFNNEAKKFPSMEITASKIQTDKIATYLADN</sequence>
<proteinExistence type="inferred from homology"/>
<comment type="subcellular location">
    <subcellularLocation>
        <location evidence="1">Host cell</location>
    </subcellularLocation>
    <subcellularLocation>
        <location evidence="2">Secreted</location>
    </subcellularLocation>
</comment>
<dbReference type="EMBL" id="NBNE01007046">
    <property type="protein sequence ID" value="OWZ01176.1"/>
    <property type="molecule type" value="Genomic_DNA"/>
</dbReference>
<evidence type="ECO:0000259" key="7">
    <source>
        <dbReference type="Pfam" id="PF22748"/>
    </source>
</evidence>